<keyword evidence="2" id="KW-0238">DNA-binding</keyword>
<dbReference type="InterPro" id="IPR036390">
    <property type="entry name" value="WH_DNA-bd_sf"/>
</dbReference>
<dbReference type="InterPro" id="IPR051081">
    <property type="entry name" value="HTH_MetalResp_TranReg"/>
</dbReference>
<keyword evidence="3" id="KW-0804">Transcription</keyword>
<organism evidence="5 6">
    <name type="scientific">Plantactinospora siamensis</name>
    <dbReference type="NCBI Taxonomy" id="555372"/>
    <lineage>
        <taxon>Bacteria</taxon>
        <taxon>Bacillati</taxon>
        <taxon>Actinomycetota</taxon>
        <taxon>Actinomycetes</taxon>
        <taxon>Micromonosporales</taxon>
        <taxon>Micromonosporaceae</taxon>
        <taxon>Plantactinospora</taxon>
    </lineage>
</organism>
<dbReference type="PANTHER" id="PTHR33154">
    <property type="entry name" value="TRANSCRIPTIONAL REGULATOR, ARSR FAMILY"/>
    <property type="match status" value="1"/>
</dbReference>
<dbReference type="PROSITE" id="PS50987">
    <property type="entry name" value="HTH_ARSR_2"/>
    <property type="match status" value="1"/>
</dbReference>
<gene>
    <name evidence="5" type="ORF">ACFFHU_00045</name>
</gene>
<reference evidence="5 6" key="1">
    <citation type="submission" date="2024-09" db="EMBL/GenBank/DDBJ databases">
        <authorList>
            <person name="Sun Q."/>
            <person name="Mori K."/>
        </authorList>
    </citation>
    <scope>NUCLEOTIDE SEQUENCE [LARGE SCALE GENOMIC DNA]</scope>
    <source>
        <strain evidence="5 6">TBRC 2205</strain>
    </source>
</reference>
<feature type="domain" description="HTH arsR-type" evidence="4">
    <location>
        <begin position="1"/>
        <end position="85"/>
    </location>
</feature>
<sequence>MRALAHPARLAILEHLSTEGASVTATECAQVAGLSPSATSYHLRALARAGLLEEAPNRGDGRERVWRSAVSGLLLNVESNPGEDSSAARQALLEALLARDVSRTREWIGRLPVEPPEWYQAASFVDHGLLLTAAELEGLTSAVQALLEPYQGRRRTDAPPDARRVSLLLKAIPVD</sequence>
<dbReference type="RefSeq" id="WP_377334849.1">
    <property type="nucleotide sequence ID" value="NZ_JBHLUE010000001.1"/>
</dbReference>
<evidence type="ECO:0000256" key="2">
    <source>
        <dbReference type="ARBA" id="ARBA00023125"/>
    </source>
</evidence>
<dbReference type="Proteomes" id="UP001589894">
    <property type="component" value="Unassembled WGS sequence"/>
</dbReference>
<keyword evidence="6" id="KW-1185">Reference proteome</keyword>
<dbReference type="Pfam" id="PF12840">
    <property type="entry name" value="HTH_20"/>
    <property type="match status" value="1"/>
</dbReference>
<comment type="caution">
    <text evidence="5">The sequence shown here is derived from an EMBL/GenBank/DDBJ whole genome shotgun (WGS) entry which is preliminary data.</text>
</comment>
<dbReference type="SMART" id="SM00418">
    <property type="entry name" value="HTH_ARSR"/>
    <property type="match status" value="1"/>
</dbReference>
<dbReference type="EMBL" id="JBHLUE010000001">
    <property type="protein sequence ID" value="MFC0562574.1"/>
    <property type="molecule type" value="Genomic_DNA"/>
</dbReference>
<proteinExistence type="predicted"/>
<evidence type="ECO:0000313" key="6">
    <source>
        <dbReference type="Proteomes" id="UP001589894"/>
    </source>
</evidence>
<accession>A0ABV6NP73</accession>
<dbReference type="InterPro" id="IPR036388">
    <property type="entry name" value="WH-like_DNA-bd_sf"/>
</dbReference>
<dbReference type="CDD" id="cd00090">
    <property type="entry name" value="HTH_ARSR"/>
    <property type="match status" value="1"/>
</dbReference>
<name>A0ABV6NP73_9ACTN</name>
<evidence type="ECO:0000313" key="5">
    <source>
        <dbReference type="EMBL" id="MFC0562574.1"/>
    </source>
</evidence>
<dbReference type="InterPro" id="IPR011991">
    <property type="entry name" value="ArsR-like_HTH"/>
</dbReference>
<evidence type="ECO:0000256" key="1">
    <source>
        <dbReference type="ARBA" id="ARBA00023015"/>
    </source>
</evidence>
<evidence type="ECO:0000256" key="3">
    <source>
        <dbReference type="ARBA" id="ARBA00023163"/>
    </source>
</evidence>
<dbReference type="InterPro" id="IPR001845">
    <property type="entry name" value="HTH_ArsR_DNA-bd_dom"/>
</dbReference>
<protein>
    <submittedName>
        <fullName evidence="5">ArsR/SmtB family transcription factor</fullName>
    </submittedName>
</protein>
<keyword evidence="1" id="KW-0805">Transcription regulation</keyword>
<dbReference type="PANTHER" id="PTHR33154:SF33">
    <property type="entry name" value="TRANSCRIPTIONAL REPRESSOR SDPR"/>
    <property type="match status" value="1"/>
</dbReference>
<dbReference type="SUPFAM" id="SSF46785">
    <property type="entry name" value="Winged helix' DNA-binding domain"/>
    <property type="match status" value="1"/>
</dbReference>
<dbReference type="Gene3D" id="1.10.10.10">
    <property type="entry name" value="Winged helix-like DNA-binding domain superfamily/Winged helix DNA-binding domain"/>
    <property type="match status" value="1"/>
</dbReference>
<evidence type="ECO:0000259" key="4">
    <source>
        <dbReference type="PROSITE" id="PS50987"/>
    </source>
</evidence>